<evidence type="ECO:0000256" key="6">
    <source>
        <dbReference type="RuleBase" id="RU000320"/>
    </source>
</evidence>
<dbReference type="PRINTS" id="PR01434">
    <property type="entry name" value="NADHDHGNASE5"/>
</dbReference>
<evidence type="ECO:0000256" key="4">
    <source>
        <dbReference type="ARBA" id="ARBA00023136"/>
    </source>
</evidence>
<feature type="transmembrane region" description="Helical" evidence="5">
    <location>
        <begin position="370"/>
        <end position="397"/>
    </location>
</feature>
<comment type="similarity">
    <text evidence="5">Belongs to the complex I subunit 2 family.</text>
</comment>
<dbReference type="InterPro" id="IPR010096">
    <property type="entry name" value="NADH-Q_OxRdtase_suN/2"/>
</dbReference>
<organism evidence="8 9">
    <name type="scientific">Dongia soli</name>
    <dbReference type="NCBI Taxonomy" id="600628"/>
    <lineage>
        <taxon>Bacteria</taxon>
        <taxon>Pseudomonadati</taxon>
        <taxon>Pseudomonadota</taxon>
        <taxon>Alphaproteobacteria</taxon>
        <taxon>Rhodospirillales</taxon>
        <taxon>Dongiaceae</taxon>
        <taxon>Dongia</taxon>
    </lineage>
</organism>
<feature type="transmembrane region" description="Helical" evidence="5">
    <location>
        <begin position="37"/>
        <end position="54"/>
    </location>
</feature>
<feature type="transmembrane region" description="Helical" evidence="5">
    <location>
        <begin position="451"/>
        <end position="472"/>
    </location>
</feature>
<keyword evidence="5" id="KW-0874">Quinone</keyword>
<protein>
    <recommendedName>
        <fullName evidence="5">NADH-quinone oxidoreductase subunit N</fullName>
        <ecNumber evidence="5">7.1.1.-</ecNumber>
    </recommendedName>
    <alternativeName>
        <fullName evidence="5">NADH dehydrogenase I subunit N</fullName>
    </alternativeName>
    <alternativeName>
        <fullName evidence="5">NDH-1 subunit N</fullName>
    </alternativeName>
</protein>
<dbReference type="Pfam" id="PF00361">
    <property type="entry name" value="Proton_antipo_M"/>
    <property type="match status" value="1"/>
</dbReference>
<comment type="subunit">
    <text evidence="5">NDH-1 is composed of 14 different subunits. Subunits NuoA, H, J, K, L, M, N constitute the membrane sector of the complex.</text>
</comment>
<dbReference type="InterPro" id="IPR001750">
    <property type="entry name" value="ND/Mrp_TM"/>
</dbReference>
<dbReference type="EC" id="7.1.1.-" evidence="5"/>
<sequence length="489" mass="51605">MTEMNYLAALPEIWMAVAGMALLLIGAFRGDRSTRAIGLAAMTVLIATLILVLTGSGAPSRALAFGGLFTVDSFAIYAKSLVLVAAAISIFMALGYNEREGMARFEIPLLMLFATLGMLMMISANDLISLYVGLELQSLALYVIAAVRRDTLRSTEAGLKYFVLGALSSGMLLYGASLIYGFTGATGFDAIATAIQAKGAEPGLGLIIGLVFLCAGLAFKISAVPFHMWTPDVYEGAPTPVTAFFAAAPKLAAIALFTRVLVGPFGDMTEEWRQIIWFISVTSMLLGSFAAIFQTSIKRLMAYSSIGNVGYALVGLAAGNQAGVSGLLIYMAIYIVMTLGTFAVILAMRQKGQMVEKIADLAGLSRSQPMLAYAMAIFMFSMAGIPPLGGFFAKFFVFKAAIEAGGTDGSLYALAIIGVLTSVVSAFYYLRIVKVMFFEEPAGGFDPVDGSLRLVLWVTVALILFTVIPPLLVPLTGNAGVAAASLFAG</sequence>
<feature type="transmembrane region" description="Helical" evidence="5">
    <location>
        <begin position="241"/>
        <end position="262"/>
    </location>
</feature>
<feature type="transmembrane region" description="Helical" evidence="5">
    <location>
        <begin position="103"/>
        <end position="122"/>
    </location>
</feature>
<proteinExistence type="inferred from homology"/>
<evidence type="ECO:0000259" key="7">
    <source>
        <dbReference type="Pfam" id="PF00361"/>
    </source>
</evidence>
<keyword evidence="2 5" id="KW-0812">Transmembrane</keyword>
<dbReference type="NCBIfam" id="TIGR01770">
    <property type="entry name" value="NDH_I_N"/>
    <property type="match status" value="1"/>
</dbReference>
<keyword evidence="5" id="KW-0830">Ubiquinone</keyword>
<comment type="catalytic activity">
    <reaction evidence="5">
        <text>a quinone + NADH + 5 H(+)(in) = a quinol + NAD(+) + 4 H(+)(out)</text>
        <dbReference type="Rhea" id="RHEA:57888"/>
        <dbReference type="ChEBI" id="CHEBI:15378"/>
        <dbReference type="ChEBI" id="CHEBI:24646"/>
        <dbReference type="ChEBI" id="CHEBI:57540"/>
        <dbReference type="ChEBI" id="CHEBI:57945"/>
        <dbReference type="ChEBI" id="CHEBI:132124"/>
    </reaction>
</comment>
<keyword evidence="5" id="KW-0813">Transport</keyword>
<keyword evidence="8" id="KW-0560">Oxidoreductase</keyword>
<gene>
    <name evidence="5 8" type="primary">nuoN</name>
    <name evidence="8" type="ORF">SMD27_09200</name>
</gene>
<keyword evidence="9" id="KW-1185">Reference proteome</keyword>
<evidence type="ECO:0000256" key="5">
    <source>
        <dbReference type="HAMAP-Rule" id="MF_00445"/>
    </source>
</evidence>
<comment type="function">
    <text evidence="5">NDH-1 shuttles electrons from NADH, via FMN and iron-sulfur (Fe-S) centers, to quinones in the respiratory chain. The immediate electron acceptor for the enzyme in this species is believed to be ubiquinone. Couples the redox reaction to proton translocation (for every two electrons transferred, four hydrogen ions are translocated across the cytoplasmic membrane), and thus conserves the redox energy in a proton gradient.</text>
</comment>
<evidence type="ECO:0000256" key="2">
    <source>
        <dbReference type="ARBA" id="ARBA00022692"/>
    </source>
</evidence>
<dbReference type="RefSeq" id="WP_320508074.1">
    <property type="nucleotide sequence ID" value="NZ_JAXCLW010000002.1"/>
</dbReference>
<keyword evidence="5" id="KW-1278">Translocase</keyword>
<dbReference type="GO" id="GO:0050136">
    <property type="term" value="F:NADH dehydrogenase (quinone) (non-electrogenic) activity"/>
    <property type="evidence" value="ECO:0007669"/>
    <property type="project" value="UniProtKB-EC"/>
</dbReference>
<evidence type="ECO:0000313" key="8">
    <source>
        <dbReference type="EMBL" id="MDY0883019.1"/>
    </source>
</evidence>
<dbReference type="Proteomes" id="UP001279642">
    <property type="component" value="Unassembled WGS sequence"/>
</dbReference>
<feature type="transmembrane region" description="Helical" evidence="5">
    <location>
        <begin position="327"/>
        <end position="349"/>
    </location>
</feature>
<dbReference type="HAMAP" id="MF_00445">
    <property type="entry name" value="NDH1_NuoN_1"/>
    <property type="match status" value="1"/>
</dbReference>
<keyword evidence="4 5" id="KW-0472">Membrane</keyword>
<feature type="domain" description="NADH:quinone oxidoreductase/Mrp antiporter transmembrane" evidence="7">
    <location>
        <begin position="124"/>
        <end position="423"/>
    </location>
</feature>
<comment type="caution">
    <text evidence="8">The sequence shown here is derived from an EMBL/GenBank/DDBJ whole genome shotgun (WGS) entry which is preliminary data.</text>
</comment>
<comment type="subcellular location">
    <subcellularLocation>
        <location evidence="5">Cell membrane</location>
        <topology evidence="5">Multi-pass membrane protein</topology>
    </subcellularLocation>
    <subcellularLocation>
        <location evidence="1">Endomembrane system</location>
        <topology evidence="1">Multi-pass membrane protein</topology>
    </subcellularLocation>
    <subcellularLocation>
        <location evidence="6">Membrane</location>
        <topology evidence="6">Multi-pass membrane protein</topology>
    </subcellularLocation>
</comment>
<dbReference type="EMBL" id="JAXCLW010000002">
    <property type="protein sequence ID" value="MDY0883019.1"/>
    <property type="molecule type" value="Genomic_DNA"/>
</dbReference>
<accession>A0ABU5E9U8</accession>
<name>A0ABU5E9U8_9PROT</name>
<feature type="transmembrane region" description="Helical" evidence="5">
    <location>
        <begin position="159"/>
        <end position="183"/>
    </location>
</feature>
<keyword evidence="3 5" id="KW-1133">Transmembrane helix</keyword>
<feature type="transmembrane region" description="Helical" evidence="5">
    <location>
        <begin position="409"/>
        <end position="430"/>
    </location>
</feature>
<evidence type="ECO:0000256" key="3">
    <source>
        <dbReference type="ARBA" id="ARBA00022989"/>
    </source>
</evidence>
<feature type="transmembrane region" description="Helical" evidence="5">
    <location>
        <begin position="274"/>
        <end position="293"/>
    </location>
</feature>
<feature type="transmembrane region" description="Helical" evidence="5">
    <location>
        <begin position="203"/>
        <end position="229"/>
    </location>
</feature>
<reference evidence="8 9" key="1">
    <citation type="journal article" date="2016" name="Antonie Van Leeuwenhoek">
        <title>Dongia soli sp. nov., isolated from soil from Dokdo, Korea.</title>
        <authorList>
            <person name="Kim D.U."/>
            <person name="Lee H."/>
            <person name="Kim H."/>
            <person name="Kim S.G."/>
            <person name="Ka J.O."/>
        </authorList>
    </citation>
    <scope>NUCLEOTIDE SEQUENCE [LARGE SCALE GENOMIC DNA]</scope>
    <source>
        <strain evidence="8 9">D78</strain>
    </source>
</reference>
<dbReference type="NCBIfam" id="NF004440">
    <property type="entry name" value="PRK05777.1-3"/>
    <property type="match status" value="1"/>
</dbReference>
<evidence type="ECO:0000256" key="1">
    <source>
        <dbReference type="ARBA" id="ARBA00004127"/>
    </source>
</evidence>
<feature type="transmembrane region" description="Helical" evidence="5">
    <location>
        <begin position="6"/>
        <end position="25"/>
    </location>
</feature>
<keyword evidence="5" id="KW-0520">NAD</keyword>
<keyword evidence="5" id="KW-1003">Cell membrane</keyword>
<evidence type="ECO:0000313" key="9">
    <source>
        <dbReference type="Proteomes" id="UP001279642"/>
    </source>
</evidence>
<feature type="transmembrane region" description="Helical" evidence="5">
    <location>
        <begin position="74"/>
        <end position="96"/>
    </location>
</feature>
<dbReference type="PANTHER" id="PTHR22773">
    <property type="entry name" value="NADH DEHYDROGENASE"/>
    <property type="match status" value="1"/>
</dbReference>